<reference evidence="2" key="1">
    <citation type="submission" date="2023-07" db="EMBL/GenBank/DDBJ databases">
        <title>Two novel species in the genus Flavivirga.</title>
        <authorList>
            <person name="Kwon K."/>
        </authorList>
    </citation>
    <scope>NUCLEOTIDE SEQUENCE</scope>
    <source>
        <strain evidence="2">KACC 14158</strain>
    </source>
</reference>
<comment type="caution">
    <text evidence="2">The sequence shown here is derived from an EMBL/GenBank/DDBJ whole genome shotgun (WGS) entry which is preliminary data.</text>
</comment>
<evidence type="ECO:0000256" key="1">
    <source>
        <dbReference type="SAM" id="SignalP"/>
    </source>
</evidence>
<evidence type="ECO:0000313" key="2">
    <source>
        <dbReference type="EMBL" id="MDO5975446.1"/>
    </source>
</evidence>
<feature type="chain" id="PRO_5045762410" description="Thioredoxin domain-containing protein" evidence="1">
    <location>
        <begin position="20"/>
        <end position="615"/>
    </location>
</feature>
<dbReference type="Gene3D" id="3.40.30.10">
    <property type="entry name" value="Glutaredoxin"/>
    <property type="match status" value="1"/>
</dbReference>
<sequence>MKKILSVLFIFITTFVCNAKNPIEPCNKVENINDNKIPEGIKKWLKSELSNTTTAVLENFESPAFYTKKKAKIIGYIKRYDKTLGAKTGIFYYTNQLTRENKPRVLEIHQDGRFELELPLEYPMQNYFVIEKQRISFYIEPGQNLSIILDWEDLKAKRTSLFLKKAIYQGTLENINTDLLHFQPKYSPRSIQKKQEEMEPIAYKQKMYQFKEHFLNKIKAYEESGEIDRKTSELLENQIILTAYRYIFDYFSVSKGIKLNRKGINIEDQIPEGYYDFIKELPLHKQSLLVNQDFGLFVNRLEYAPPLQALEKNRSISTGIATKDFLEFLENKNVTVSAEEKQLFDRIEKEKSNRINNIKLSKELTEKITKFRKKHEVLIKEYSQVSRIRMDNKRKKNFVQKWKKQDSLATNLGVKNNLIYEIIKSRTLKFIMETDGLYKDKAWYWSELKKDIKSPHLIKVGDDLFENEISKPEFYKLPYSEPGTAIFNKIIAPYKGKIVVVQFWNPNTYYKGESLERMKKRRDLYKNNKDIVFLNITNESRSSIEKYNTSVEKNGFINSIRMPNDDYNYIRQLFRFNASVHDVLVKKDGETVYNDLKSYNIESIFIKKFNINPDK</sequence>
<gene>
    <name evidence="2" type="ORF">Q4Q40_14715</name>
</gene>
<dbReference type="Proteomes" id="UP001176806">
    <property type="component" value="Unassembled WGS sequence"/>
</dbReference>
<organism evidence="2 3">
    <name type="scientific">Flavivirga jejuensis</name>
    <dbReference type="NCBI Taxonomy" id="870487"/>
    <lineage>
        <taxon>Bacteria</taxon>
        <taxon>Pseudomonadati</taxon>
        <taxon>Bacteroidota</taxon>
        <taxon>Flavobacteriia</taxon>
        <taxon>Flavobacteriales</taxon>
        <taxon>Flavobacteriaceae</taxon>
        <taxon>Flavivirga</taxon>
    </lineage>
</organism>
<name>A0ABT8WRA9_9FLAO</name>
<keyword evidence="1" id="KW-0732">Signal</keyword>
<proteinExistence type="predicted"/>
<accession>A0ABT8WRA9</accession>
<evidence type="ECO:0000313" key="3">
    <source>
        <dbReference type="Proteomes" id="UP001176806"/>
    </source>
</evidence>
<dbReference type="RefSeq" id="WP_303302648.1">
    <property type="nucleotide sequence ID" value="NZ_BAABDA010000050.1"/>
</dbReference>
<protein>
    <recommendedName>
        <fullName evidence="4">Thioredoxin domain-containing protein</fullName>
    </recommendedName>
</protein>
<evidence type="ECO:0008006" key="4">
    <source>
        <dbReference type="Google" id="ProtNLM"/>
    </source>
</evidence>
<dbReference type="EMBL" id="JAUOEL010000005">
    <property type="protein sequence ID" value="MDO5975446.1"/>
    <property type="molecule type" value="Genomic_DNA"/>
</dbReference>
<keyword evidence="3" id="KW-1185">Reference proteome</keyword>
<feature type="signal peptide" evidence="1">
    <location>
        <begin position="1"/>
        <end position="19"/>
    </location>
</feature>